<dbReference type="Gene3D" id="1.10.10.10">
    <property type="entry name" value="Winged helix-like DNA-binding domain superfamily/Winged helix DNA-binding domain"/>
    <property type="match status" value="1"/>
</dbReference>
<dbReference type="Pfam" id="PF13412">
    <property type="entry name" value="HTH_24"/>
    <property type="match status" value="1"/>
</dbReference>
<dbReference type="PANTHER" id="PTHR30154">
    <property type="entry name" value="LEUCINE-RESPONSIVE REGULATORY PROTEIN"/>
    <property type="match status" value="1"/>
</dbReference>
<dbReference type="PANTHER" id="PTHR30154:SF34">
    <property type="entry name" value="TRANSCRIPTIONAL REGULATOR AZLB"/>
    <property type="match status" value="1"/>
</dbReference>
<gene>
    <name evidence="5" type="ORF">H8Z77_07755</name>
</gene>
<dbReference type="Proteomes" id="UP000649151">
    <property type="component" value="Unassembled WGS sequence"/>
</dbReference>
<sequence>MDHIDLEILKCLQENARQKASNISQTINLSVSAVTERIKKLEQSGIIEGYTASFNQKKLGNDMCAFMEVSLEHPKYYDNFTKCIAENKNVTSCYYITGDFDFMLRVLTDSSEGLEQLHRRIKSIEGVCSTKTHFVLSTVKQEVSVLPDEDTIEEP</sequence>
<dbReference type="PRINTS" id="PR00033">
    <property type="entry name" value="HTHASNC"/>
</dbReference>
<evidence type="ECO:0000313" key="5">
    <source>
        <dbReference type="EMBL" id="MBC5787909.1"/>
    </source>
</evidence>
<comment type="caution">
    <text evidence="5">The sequence shown here is derived from an EMBL/GenBank/DDBJ whole genome shotgun (WGS) entry which is preliminary data.</text>
</comment>
<evidence type="ECO:0000313" key="6">
    <source>
        <dbReference type="Proteomes" id="UP000649151"/>
    </source>
</evidence>
<reference evidence="5 6" key="1">
    <citation type="submission" date="2020-08" db="EMBL/GenBank/DDBJ databases">
        <title>Genome public.</title>
        <authorList>
            <person name="Liu C."/>
            <person name="Sun Q."/>
        </authorList>
    </citation>
    <scope>NUCLEOTIDE SEQUENCE [LARGE SCALE GENOMIC DNA]</scope>
    <source>
        <strain evidence="5 6">NSJ-27</strain>
    </source>
</reference>
<dbReference type="SUPFAM" id="SSF54909">
    <property type="entry name" value="Dimeric alpha+beta barrel"/>
    <property type="match status" value="1"/>
</dbReference>
<dbReference type="InterPro" id="IPR036390">
    <property type="entry name" value="WH_DNA-bd_sf"/>
</dbReference>
<organism evidence="5 6">
    <name type="scientific">Clostridium facile</name>
    <dbReference type="NCBI Taxonomy" id="2763035"/>
    <lineage>
        <taxon>Bacteria</taxon>
        <taxon>Bacillati</taxon>
        <taxon>Bacillota</taxon>
        <taxon>Clostridia</taxon>
        <taxon>Eubacteriales</taxon>
        <taxon>Clostridiaceae</taxon>
        <taxon>Clostridium</taxon>
    </lineage>
</organism>
<evidence type="ECO:0000256" key="1">
    <source>
        <dbReference type="ARBA" id="ARBA00023015"/>
    </source>
</evidence>
<accession>A0ABR7IRY7</accession>
<dbReference type="InterPro" id="IPR011008">
    <property type="entry name" value="Dimeric_a/b-barrel"/>
</dbReference>
<dbReference type="InterPro" id="IPR011991">
    <property type="entry name" value="ArsR-like_HTH"/>
</dbReference>
<proteinExistence type="predicted"/>
<dbReference type="Gene3D" id="3.30.70.920">
    <property type="match status" value="1"/>
</dbReference>
<dbReference type="InterPro" id="IPR000485">
    <property type="entry name" value="AsnC-type_HTH_dom"/>
</dbReference>
<dbReference type="InterPro" id="IPR019887">
    <property type="entry name" value="Tscrpt_reg_AsnC/Lrp_C"/>
</dbReference>
<dbReference type="RefSeq" id="WP_069987363.1">
    <property type="nucleotide sequence ID" value="NZ_JACOQK010000001.1"/>
</dbReference>
<keyword evidence="3" id="KW-0804">Transcription</keyword>
<dbReference type="PROSITE" id="PS50956">
    <property type="entry name" value="HTH_ASNC_2"/>
    <property type="match status" value="1"/>
</dbReference>
<dbReference type="Pfam" id="PF01037">
    <property type="entry name" value="AsnC_trans_reg"/>
    <property type="match status" value="1"/>
</dbReference>
<evidence type="ECO:0000256" key="3">
    <source>
        <dbReference type="ARBA" id="ARBA00023163"/>
    </source>
</evidence>
<evidence type="ECO:0000259" key="4">
    <source>
        <dbReference type="PROSITE" id="PS50956"/>
    </source>
</evidence>
<protein>
    <submittedName>
        <fullName evidence="5">Lrp/AsnC family transcriptional regulator</fullName>
    </submittedName>
</protein>
<keyword evidence="2" id="KW-0238">DNA-binding</keyword>
<evidence type="ECO:0000256" key="2">
    <source>
        <dbReference type="ARBA" id="ARBA00023125"/>
    </source>
</evidence>
<dbReference type="SMART" id="SM00344">
    <property type="entry name" value="HTH_ASNC"/>
    <property type="match status" value="1"/>
</dbReference>
<dbReference type="SUPFAM" id="SSF46785">
    <property type="entry name" value="Winged helix' DNA-binding domain"/>
    <property type="match status" value="1"/>
</dbReference>
<dbReference type="InterPro" id="IPR019888">
    <property type="entry name" value="Tscrpt_reg_AsnC-like"/>
</dbReference>
<dbReference type="CDD" id="cd00090">
    <property type="entry name" value="HTH_ARSR"/>
    <property type="match status" value="1"/>
</dbReference>
<dbReference type="InterPro" id="IPR036388">
    <property type="entry name" value="WH-like_DNA-bd_sf"/>
</dbReference>
<keyword evidence="1" id="KW-0805">Transcription regulation</keyword>
<dbReference type="EMBL" id="JACOQK010000001">
    <property type="protein sequence ID" value="MBC5787909.1"/>
    <property type="molecule type" value="Genomic_DNA"/>
</dbReference>
<keyword evidence="6" id="KW-1185">Reference proteome</keyword>
<feature type="domain" description="HTH asnC-type" evidence="4">
    <location>
        <begin position="1"/>
        <end position="62"/>
    </location>
</feature>
<name>A0ABR7IRY7_9CLOT</name>